<dbReference type="Proteomes" id="UP000789831">
    <property type="component" value="Unassembled WGS sequence"/>
</dbReference>
<keyword evidence="4" id="KW-1185">Reference proteome</keyword>
<organism evidence="3 4">
    <name type="scientific">Ambispora gerdemannii</name>
    <dbReference type="NCBI Taxonomy" id="144530"/>
    <lineage>
        <taxon>Eukaryota</taxon>
        <taxon>Fungi</taxon>
        <taxon>Fungi incertae sedis</taxon>
        <taxon>Mucoromycota</taxon>
        <taxon>Glomeromycotina</taxon>
        <taxon>Glomeromycetes</taxon>
        <taxon>Archaeosporales</taxon>
        <taxon>Ambisporaceae</taxon>
        <taxon>Ambispora</taxon>
    </lineage>
</organism>
<keyword evidence="1" id="KW-0732">Signal</keyword>
<proteinExistence type="predicted"/>
<accession>A0A9N9BWE1</accession>
<reference evidence="3" key="1">
    <citation type="submission" date="2021-06" db="EMBL/GenBank/DDBJ databases">
        <authorList>
            <person name="Kallberg Y."/>
            <person name="Tangrot J."/>
            <person name="Rosling A."/>
        </authorList>
    </citation>
    <scope>NUCLEOTIDE SEQUENCE</scope>
    <source>
        <strain evidence="3">MT106</strain>
    </source>
</reference>
<evidence type="ECO:0000259" key="2">
    <source>
        <dbReference type="Pfam" id="PF00505"/>
    </source>
</evidence>
<sequence length="195" mass="21901">MSTNIIQILILILTGLIRPSFPPIISVGELVPDTTRKGNVPKKASNAFFIYRKSCIRKMRVNGISIPMPKASIIIGVLWANELPLVKNEYKQLAEEAKELYNIRYGVIHENNANTLDVATPNTNNATMSNPATNTMDMALPTNMNWVWCTPVHSIISLEYNCDHVESEQTEKLSDFIIFNSISTENGVNQNDFFI</sequence>
<dbReference type="Gene3D" id="1.10.30.10">
    <property type="entry name" value="High mobility group box domain"/>
    <property type="match status" value="1"/>
</dbReference>
<evidence type="ECO:0000313" key="4">
    <source>
        <dbReference type="Proteomes" id="UP000789831"/>
    </source>
</evidence>
<evidence type="ECO:0000313" key="3">
    <source>
        <dbReference type="EMBL" id="CAG8579471.1"/>
    </source>
</evidence>
<dbReference type="EMBL" id="CAJVPL010001603">
    <property type="protein sequence ID" value="CAG8579471.1"/>
    <property type="molecule type" value="Genomic_DNA"/>
</dbReference>
<dbReference type="SUPFAM" id="SSF47095">
    <property type="entry name" value="HMG-box"/>
    <property type="match status" value="1"/>
</dbReference>
<evidence type="ECO:0000256" key="1">
    <source>
        <dbReference type="SAM" id="SignalP"/>
    </source>
</evidence>
<dbReference type="OrthoDB" id="2308040at2759"/>
<dbReference type="InterPro" id="IPR036910">
    <property type="entry name" value="HMG_box_dom_sf"/>
</dbReference>
<dbReference type="InterPro" id="IPR009071">
    <property type="entry name" value="HMG_box_dom"/>
</dbReference>
<gene>
    <name evidence="3" type="ORF">AGERDE_LOCUS8048</name>
</gene>
<comment type="caution">
    <text evidence="3">The sequence shown here is derived from an EMBL/GenBank/DDBJ whole genome shotgun (WGS) entry which is preliminary data.</text>
</comment>
<feature type="chain" id="PRO_5040178949" evidence="1">
    <location>
        <begin position="20"/>
        <end position="195"/>
    </location>
</feature>
<feature type="signal peptide" evidence="1">
    <location>
        <begin position="1"/>
        <end position="19"/>
    </location>
</feature>
<feature type="domain" description="HMG box" evidence="2">
    <location>
        <begin position="41"/>
        <end position="102"/>
    </location>
</feature>
<dbReference type="AlphaFoldDB" id="A0A9N9BWE1"/>
<protein>
    <submittedName>
        <fullName evidence="3">10750_t:CDS:1</fullName>
    </submittedName>
</protein>
<dbReference type="Pfam" id="PF00505">
    <property type="entry name" value="HMG_box"/>
    <property type="match status" value="1"/>
</dbReference>
<name>A0A9N9BWE1_9GLOM</name>